<reference evidence="4" key="1">
    <citation type="submission" date="2019-10" db="EMBL/GenBank/DDBJ databases">
        <title>Conservation and host-specific expression of non-tandemly repeated heterogenous ribosome RNA gene in arbuscular mycorrhizal fungi.</title>
        <authorList>
            <person name="Maeda T."/>
            <person name="Kobayashi Y."/>
            <person name="Nakagawa T."/>
            <person name="Ezawa T."/>
            <person name="Yamaguchi K."/>
            <person name="Bino T."/>
            <person name="Nishimoto Y."/>
            <person name="Shigenobu S."/>
            <person name="Kawaguchi M."/>
        </authorList>
    </citation>
    <scope>NUCLEOTIDE SEQUENCE</scope>
    <source>
        <strain evidence="4">HR1</strain>
    </source>
</reference>
<dbReference type="InterPro" id="IPR013783">
    <property type="entry name" value="Ig-like_fold"/>
</dbReference>
<feature type="domain" description="Glyoxal oxidase N-terminal" evidence="2">
    <location>
        <begin position="98"/>
        <end position="454"/>
    </location>
</feature>
<dbReference type="Pfam" id="PF09118">
    <property type="entry name" value="GO-like_E_set"/>
    <property type="match status" value="1"/>
</dbReference>
<evidence type="ECO:0000259" key="2">
    <source>
        <dbReference type="Pfam" id="PF07250"/>
    </source>
</evidence>
<name>A0A8H3LDL2_9GLOM</name>
<dbReference type="CDD" id="cd02851">
    <property type="entry name" value="E_set_GO_C"/>
    <property type="match status" value="1"/>
</dbReference>
<evidence type="ECO:0000313" key="4">
    <source>
        <dbReference type="EMBL" id="GES84415.1"/>
    </source>
</evidence>
<comment type="caution">
    <text evidence="4">The sequence shown here is derived from an EMBL/GenBank/DDBJ whole genome shotgun (WGS) entry which is preliminary data.</text>
</comment>
<dbReference type="InterPro" id="IPR037293">
    <property type="entry name" value="Gal_Oxidase_central_sf"/>
</dbReference>
<feature type="domain" description="Galactose oxidase-like Early set" evidence="3">
    <location>
        <begin position="473"/>
        <end position="564"/>
    </location>
</feature>
<dbReference type="PANTHER" id="PTHR32208:SF21">
    <property type="entry name" value="LOW QUALITY PROTEIN: ALDEHYDE OXIDASE GLOX-LIKE"/>
    <property type="match status" value="1"/>
</dbReference>
<dbReference type="OrthoDB" id="2019572at2759"/>
<dbReference type="SUPFAM" id="SSF50965">
    <property type="entry name" value="Galactose oxidase, central domain"/>
    <property type="match status" value="1"/>
</dbReference>
<evidence type="ECO:0000259" key="3">
    <source>
        <dbReference type="Pfam" id="PF09118"/>
    </source>
</evidence>
<dbReference type="EMBL" id="BLAL01000080">
    <property type="protein sequence ID" value="GES84415.1"/>
    <property type="molecule type" value="Genomic_DNA"/>
</dbReference>
<sequence length="577" mass="63142">MKTRKEIITINGSTKYKNNNQKRFFFLGGLYEQIKVNALPTSSNLQARQNNQDYSLGTWNLVGDSGVSAMHAVVISSRKVIFIDRLEQNHLLRPDGLAAISAEYDLETNQARPLTVYTNTFCSAGSFLANGTLIEAGGSNGDKMNYRDGLQTLRIYDVSIGDWIELEGVLPSNRWYPTMLTLPAGNILIIGGSTAAAGVNKPGINNPTYTIYPPTNGVMQDINFDFLVETMPYNLYPIVHLIPNFEGKTLLFVFASTKGIAYDLGTGQTVTKYPDLPGAFRSYPLTGTSVMLPLSPTDSYNPTIMICGGNKAQLISSISEASCGRLELNTPNAQWDTDNFGGTPRVMPDVTFLVDGSILFINGGGSGYAGLRKGNGANALFPANDPVFFPYLYDPFAKTYKALASSTIPRMYHSTATLLPDGTILVAGSNPSGSVTLDVKFPTEYRVEIYSPPYIFSQNRPNILSLNSLQINQQRIQITYNQTVTLVVQINSANAPSLKASIIHHGFVTHSTNMNQRYVYLDIENSYESAPNQYVLTVRIPPNPTIIAPGPHFIYVFNDDSPCVCGAEVLLNSQQST</sequence>
<dbReference type="Pfam" id="PF07250">
    <property type="entry name" value="Glyoxal_oxid_N"/>
    <property type="match status" value="1"/>
</dbReference>
<dbReference type="InterPro" id="IPR015202">
    <property type="entry name" value="GO-like_E_set"/>
</dbReference>
<dbReference type="Gene3D" id="2.130.10.80">
    <property type="entry name" value="Galactose oxidase/kelch, beta-propeller"/>
    <property type="match status" value="1"/>
</dbReference>
<dbReference type="PANTHER" id="PTHR32208">
    <property type="entry name" value="SECRETED PROTEIN-RELATED"/>
    <property type="match status" value="1"/>
</dbReference>
<gene>
    <name evidence="4" type="ORF">RCL2_001153300</name>
</gene>
<evidence type="ECO:0000256" key="1">
    <source>
        <dbReference type="ARBA" id="ARBA00022729"/>
    </source>
</evidence>
<dbReference type="Gene3D" id="2.60.40.10">
    <property type="entry name" value="Immunoglobulins"/>
    <property type="match status" value="1"/>
</dbReference>
<organism evidence="4 5">
    <name type="scientific">Rhizophagus clarus</name>
    <dbReference type="NCBI Taxonomy" id="94130"/>
    <lineage>
        <taxon>Eukaryota</taxon>
        <taxon>Fungi</taxon>
        <taxon>Fungi incertae sedis</taxon>
        <taxon>Mucoromycota</taxon>
        <taxon>Glomeromycotina</taxon>
        <taxon>Glomeromycetes</taxon>
        <taxon>Glomerales</taxon>
        <taxon>Glomeraceae</taxon>
        <taxon>Rhizophagus</taxon>
    </lineage>
</organism>
<keyword evidence="1" id="KW-0732">Signal</keyword>
<dbReference type="SUPFAM" id="SSF81296">
    <property type="entry name" value="E set domains"/>
    <property type="match status" value="1"/>
</dbReference>
<evidence type="ECO:0000313" key="5">
    <source>
        <dbReference type="Proteomes" id="UP000615446"/>
    </source>
</evidence>
<proteinExistence type="predicted"/>
<protein>
    <submittedName>
        <fullName evidence="4">Copper radical oxidase</fullName>
    </submittedName>
</protein>
<dbReference type="Proteomes" id="UP000615446">
    <property type="component" value="Unassembled WGS sequence"/>
</dbReference>
<dbReference type="InterPro" id="IPR011043">
    <property type="entry name" value="Gal_Oxase/kelch_b-propeller"/>
</dbReference>
<dbReference type="InterPro" id="IPR009880">
    <property type="entry name" value="Glyoxal_oxidase_N"/>
</dbReference>
<dbReference type="AlphaFoldDB" id="A0A8H3LDL2"/>
<dbReference type="InterPro" id="IPR014756">
    <property type="entry name" value="Ig_E-set"/>
</dbReference>
<accession>A0A8H3LDL2</accession>